<keyword evidence="4" id="KW-1185">Reference proteome</keyword>
<dbReference type="EMBL" id="PVNK01000119">
    <property type="protein sequence ID" value="PRQ02397.1"/>
    <property type="molecule type" value="Genomic_DNA"/>
</dbReference>
<dbReference type="Gene3D" id="1.25.40.10">
    <property type="entry name" value="Tetratricopeptide repeat domain"/>
    <property type="match status" value="1"/>
</dbReference>
<name>A0A2S9YB98_9BACT</name>
<feature type="chain" id="PRO_5015404928" evidence="2">
    <location>
        <begin position="24"/>
        <end position="344"/>
    </location>
</feature>
<dbReference type="OrthoDB" id="5511767at2"/>
<keyword evidence="3" id="KW-0378">Hydrolase</keyword>
<dbReference type="SMART" id="SM00028">
    <property type="entry name" value="TPR"/>
    <property type="match status" value="5"/>
</dbReference>
<gene>
    <name evidence="3" type="primary">bepA_3</name>
    <name evidence="3" type="ORF">ENSA5_23240</name>
</gene>
<keyword evidence="2" id="KW-0732">Signal</keyword>
<reference evidence="3 4" key="1">
    <citation type="submission" date="2018-03" db="EMBL/GenBank/DDBJ databases">
        <title>Draft Genome Sequences of the Obligatory Marine Myxobacteria Enhygromyxa salina SWB005.</title>
        <authorList>
            <person name="Poehlein A."/>
            <person name="Moghaddam J.A."/>
            <person name="Harms H."/>
            <person name="Alanjari M."/>
            <person name="Koenig G.M."/>
            <person name="Daniel R."/>
            <person name="Schaeberle T.F."/>
        </authorList>
    </citation>
    <scope>NUCLEOTIDE SEQUENCE [LARGE SCALE GENOMIC DNA]</scope>
    <source>
        <strain evidence="3 4">SWB005</strain>
    </source>
</reference>
<dbReference type="RefSeq" id="WP_106391743.1">
    <property type="nucleotide sequence ID" value="NZ_PVNK01000119.1"/>
</dbReference>
<dbReference type="EC" id="3.4.-.-" evidence="3"/>
<feature type="signal peptide" evidence="2">
    <location>
        <begin position="1"/>
        <end position="23"/>
    </location>
</feature>
<keyword evidence="3" id="KW-0645">Protease</keyword>
<dbReference type="GO" id="GO:0008233">
    <property type="term" value="F:peptidase activity"/>
    <property type="evidence" value="ECO:0007669"/>
    <property type="project" value="UniProtKB-KW"/>
</dbReference>
<evidence type="ECO:0000313" key="4">
    <source>
        <dbReference type="Proteomes" id="UP000237968"/>
    </source>
</evidence>
<evidence type="ECO:0000313" key="3">
    <source>
        <dbReference type="EMBL" id="PRQ02397.1"/>
    </source>
</evidence>
<dbReference type="Pfam" id="PF13424">
    <property type="entry name" value="TPR_12"/>
    <property type="match status" value="1"/>
</dbReference>
<organism evidence="3 4">
    <name type="scientific">Enhygromyxa salina</name>
    <dbReference type="NCBI Taxonomy" id="215803"/>
    <lineage>
        <taxon>Bacteria</taxon>
        <taxon>Pseudomonadati</taxon>
        <taxon>Myxococcota</taxon>
        <taxon>Polyangia</taxon>
        <taxon>Nannocystales</taxon>
        <taxon>Nannocystaceae</taxon>
        <taxon>Enhygromyxa</taxon>
    </lineage>
</organism>
<proteinExistence type="predicted"/>
<sequence length="344" mass="36455">MLLRAEPHLGLAVALLCVGAALASGCRGTQTEAHSEAQAGPGDARLDYRASLAAVDRQLRDARDLAAQRQGWADHELVAQLHLRRARLSGAIEDWKAADQALDAAFERAPAGGGPLLTRLELDLSLHRLDRAAAGIAQVEAAPLRTSAMSIRLATARGELAAQRGELDAARRAYERARELGADPAATAGRLALLARRQGQHEAALASFAEARSGASTARGTAWLLLQAGLVEWERGQPTAALASYEAAEASFPGWWLVTEHRAEALAALGRDAEAEALYRQVIEETGHPEFMSALGELLASQGREAEAKTLIDAAGAEHDRRLAILPEAARGHAPDGLPPVIPR</sequence>
<dbReference type="AlphaFoldDB" id="A0A2S9YB98"/>
<feature type="coiled-coil region" evidence="1">
    <location>
        <begin position="153"/>
        <end position="180"/>
    </location>
</feature>
<dbReference type="PROSITE" id="PS51257">
    <property type="entry name" value="PROKAR_LIPOPROTEIN"/>
    <property type="match status" value="1"/>
</dbReference>
<dbReference type="SUPFAM" id="SSF48452">
    <property type="entry name" value="TPR-like"/>
    <property type="match status" value="1"/>
</dbReference>
<dbReference type="GO" id="GO:0006508">
    <property type="term" value="P:proteolysis"/>
    <property type="evidence" value="ECO:0007669"/>
    <property type="project" value="UniProtKB-KW"/>
</dbReference>
<dbReference type="InterPro" id="IPR019734">
    <property type="entry name" value="TPR_rpt"/>
</dbReference>
<dbReference type="InterPro" id="IPR011990">
    <property type="entry name" value="TPR-like_helical_dom_sf"/>
</dbReference>
<protein>
    <submittedName>
        <fullName evidence="3">Beta-barrel assembly-enhancing protease</fullName>
        <ecNumber evidence="3">3.4.-.-</ecNumber>
    </submittedName>
</protein>
<keyword evidence="1" id="KW-0175">Coiled coil</keyword>
<dbReference type="Proteomes" id="UP000237968">
    <property type="component" value="Unassembled WGS sequence"/>
</dbReference>
<comment type="caution">
    <text evidence="3">The sequence shown here is derived from an EMBL/GenBank/DDBJ whole genome shotgun (WGS) entry which is preliminary data.</text>
</comment>
<evidence type="ECO:0000256" key="2">
    <source>
        <dbReference type="SAM" id="SignalP"/>
    </source>
</evidence>
<accession>A0A2S9YB98</accession>
<evidence type="ECO:0000256" key="1">
    <source>
        <dbReference type="SAM" id="Coils"/>
    </source>
</evidence>